<dbReference type="AlphaFoldDB" id="A0AAR2KYR8"/>
<evidence type="ECO:0000256" key="1">
    <source>
        <dbReference type="SAM" id="MobiDB-lite"/>
    </source>
</evidence>
<sequence>MRVNRYRHKCLTQTPSGCGHGIRNAVGCGHGIRNAAGYGHGIRNAAGYGHGIRNTAGCGHGIRNAAGCGHGIRNSGWGQLLQPGETNRYRTHSAIPKAHSSDR</sequence>
<name>A0AAR2KYR8_PYGNA</name>
<dbReference type="GeneTree" id="ENSGT01120000277711"/>
<organism evidence="2 3">
    <name type="scientific">Pygocentrus nattereri</name>
    <name type="common">Red-bellied piranha</name>
    <dbReference type="NCBI Taxonomy" id="42514"/>
    <lineage>
        <taxon>Eukaryota</taxon>
        <taxon>Metazoa</taxon>
        <taxon>Chordata</taxon>
        <taxon>Craniata</taxon>
        <taxon>Vertebrata</taxon>
        <taxon>Euteleostomi</taxon>
        <taxon>Actinopterygii</taxon>
        <taxon>Neopterygii</taxon>
        <taxon>Teleostei</taxon>
        <taxon>Ostariophysi</taxon>
        <taxon>Characiformes</taxon>
        <taxon>Characoidei</taxon>
        <taxon>Pygocentrus</taxon>
    </lineage>
</organism>
<proteinExistence type="predicted"/>
<reference evidence="2" key="2">
    <citation type="submission" date="2025-08" db="UniProtKB">
        <authorList>
            <consortium name="Ensembl"/>
        </authorList>
    </citation>
    <scope>IDENTIFICATION</scope>
</reference>
<feature type="region of interest" description="Disordered" evidence="1">
    <location>
        <begin position="82"/>
        <end position="103"/>
    </location>
</feature>
<evidence type="ECO:0000313" key="3">
    <source>
        <dbReference type="Proteomes" id="UP001501920"/>
    </source>
</evidence>
<evidence type="ECO:0000313" key="2">
    <source>
        <dbReference type="Ensembl" id="ENSPNAP00000067634.1"/>
    </source>
</evidence>
<accession>A0AAR2KYR8</accession>
<keyword evidence="3" id="KW-1185">Reference proteome</keyword>
<dbReference type="Proteomes" id="UP001501920">
    <property type="component" value="Chromosome 14"/>
</dbReference>
<reference evidence="2" key="3">
    <citation type="submission" date="2025-09" db="UniProtKB">
        <authorList>
            <consortium name="Ensembl"/>
        </authorList>
    </citation>
    <scope>IDENTIFICATION</scope>
</reference>
<protein>
    <submittedName>
        <fullName evidence="2">Uncharacterized protein</fullName>
    </submittedName>
</protein>
<dbReference type="Ensembl" id="ENSPNAT00000067591.1">
    <property type="protein sequence ID" value="ENSPNAP00000067634.1"/>
    <property type="gene ID" value="ENSPNAG00000032681.1"/>
</dbReference>
<reference evidence="2 3" key="1">
    <citation type="submission" date="2020-10" db="EMBL/GenBank/DDBJ databases">
        <title>Pygocentrus nattereri (red-bellied piranha) genome, fPygNat1, primary haplotype.</title>
        <authorList>
            <person name="Myers G."/>
            <person name="Meyer A."/>
            <person name="Karagic N."/>
            <person name="Pippel M."/>
            <person name="Winkler S."/>
            <person name="Tracey A."/>
            <person name="Wood J."/>
            <person name="Formenti G."/>
            <person name="Howe K."/>
            <person name="Fedrigo O."/>
            <person name="Jarvis E.D."/>
        </authorList>
    </citation>
    <scope>NUCLEOTIDE SEQUENCE [LARGE SCALE GENOMIC DNA]</scope>
</reference>